<evidence type="ECO:0000256" key="4">
    <source>
        <dbReference type="ARBA" id="ARBA00023026"/>
    </source>
</evidence>
<organism evidence="9 10">
    <name type="scientific">Podospora fimiseda</name>
    <dbReference type="NCBI Taxonomy" id="252190"/>
    <lineage>
        <taxon>Eukaryota</taxon>
        <taxon>Fungi</taxon>
        <taxon>Dikarya</taxon>
        <taxon>Ascomycota</taxon>
        <taxon>Pezizomycotina</taxon>
        <taxon>Sordariomycetes</taxon>
        <taxon>Sordariomycetidae</taxon>
        <taxon>Sordariales</taxon>
        <taxon>Podosporaceae</taxon>
        <taxon>Podospora</taxon>
    </lineage>
</organism>
<keyword evidence="5 8" id="KW-0472">Membrane</keyword>
<accession>A0AAN7BLP6</accession>
<comment type="subcellular location">
    <subcellularLocation>
        <location evidence="1">Membrane</location>
        <topology evidence="1">Single-pass membrane protein</topology>
    </subcellularLocation>
</comment>
<dbReference type="GO" id="GO:0016020">
    <property type="term" value="C:membrane"/>
    <property type="evidence" value="ECO:0007669"/>
    <property type="project" value="UniProtKB-SubCell"/>
</dbReference>
<dbReference type="InterPro" id="IPR021765">
    <property type="entry name" value="UstYa-like"/>
</dbReference>
<comment type="caution">
    <text evidence="9">The sequence shown here is derived from an EMBL/GenBank/DDBJ whole genome shotgun (WGS) entry which is preliminary data.</text>
</comment>
<evidence type="ECO:0000256" key="2">
    <source>
        <dbReference type="ARBA" id="ARBA00022692"/>
    </source>
</evidence>
<dbReference type="AlphaFoldDB" id="A0AAN7BLP6"/>
<dbReference type="Proteomes" id="UP001301958">
    <property type="component" value="Unassembled WGS sequence"/>
</dbReference>
<dbReference type="PANTHER" id="PTHR33365:SF7">
    <property type="entry name" value="TAT PATHWAY SIGNAL SEQUENCE"/>
    <property type="match status" value="1"/>
</dbReference>
<evidence type="ECO:0000256" key="3">
    <source>
        <dbReference type="ARBA" id="ARBA00022989"/>
    </source>
</evidence>
<keyword evidence="3 8" id="KW-1133">Transmembrane helix</keyword>
<evidence type="ECO:0000313" key="9">
    <source>
        <dbReference type="EMBL" id="KAK4225628.1"/>
    </source>
</evidence>
<evidence type="ECO:0000256" key="1">
    <source>
        <dbReference type="ARBA" id="ARBA00004167"/>
    </source>
</evidence>
<reference evidence="9" key="1">
    <citation type="journal article" date="2023" name="Mol. Phylogenet. Evol.">
        <title>Genome-scale phylogeny and comparative genomics of the fungal order Sordariales.</title>
        <authorList>
            <person name="Hensen N."/>
            <person name="Bonometti L."/>
            <person name="Westerberg I."/>
            <person name="Brannstrom I.O."/>
            <person name="Guillou S."/>
            <person name="Cros-Aarteil S."/>
            <person name="Calhoun S."/>
            <person name="Haridas S."/>
            <person name="Kuo A."/>
            <person name="Mondo S."/>
            <person name="Pangilinan J."/>
            <person name="Riley R."/>
            <person name="LaButti K."/>
            <person name="Andreopoulos B."/>
            <person name="Lipzen A."/>
            <person name="Chen C."/>
            <person name="Yan M."/>
            <person name="Daum C."/>
            <person name="Ng V."/>
            <person name="Clum A."/>
            <person name="Steindorff A."/>
            <person name="Ohm R.A."/>
            <person name="Martin F."/>
            <person name="Silar P."/>
            <person name="Natvig D.O."/>
            <person name="Lalanne C."/>
            <person name="Gautier V."/>
            <person name="Ament-Velasquez S.L."/>
            <person name="Kruys A."/>
            <person name="Hutchinson M.I."/>
            <person name="Powell A.J."/>
            <person name="Barry K."/>
            <person name="Miller A.N."/>
            <person name="Grigoriev I.V."/>
            <person name="Debuchy R."/>
            <person name="Gladieux P."/>
            <person name="Hiltunen Thoren M."/>
            <person name="Johannesson H."/>
        </authorList>
    </citation>
    <scope>NUCLEOTIDE SEQUENCE</scope>
    <source>
        <strain evidence="9">CBS 990.96</strain>
    </source>
</reference>
<dbReference type="PANTHER" id="PTHR33365">
    <property type="entry name" value="YALI0B05434P"/>
    <property type="match status" value="1"/>
</dbReference>
<feature type="transmembrane region" description="Helical" evidence="8">
    <location>
        <begin position="51"/>
        <end position="71"/>
    </location>
</feature>
<keyword evidence="6" id="KW-0325">Glycoprotein</keyword>
<proteinExistence type="inferred from homology"/>
<evidence type="ECO:0008006" key="11">
    <source>
        <dbReference type="Google" id="ProtNLM"/>
    </source>
</evidence>
<evidence type="ECO:0000256" key="7">
    <source>
        <dbReference type="ARBA" id="ARBA00035112"/>
    </source>
</evidence>
<evidence type="ECO:0000256" key="6">
    <source>
        <dbReference type="ARBA" id="ARBA00023180"/>
    </source>
</evidence>
<sequence length="285" mass="32990">MAIPVKYSPLTAWHKHSMRSETKNLEGIEEEVPLFAPGIASQDQRRRRYSIVSLHLLLFSINIILMIWTGIRLVQNTDPQHSATALRDVIRYEPRRFTFLHPEYKYVGPPRPELEQAWDELSQYENIAVSPEEVGHVNFPEGETLTTLSGSGNAYVTVAAYHAVHCVGRVQRLLYRGQYYHNMTDLEYDLLNQHTEHCLDYLRQYVMCNADTTLITMHWLEKHKKPAARDLGEHQCVVWNDIDQWMAKHSFDPLENGILMHPKFGDPYDRDPTHDHHNVGIGAPA</sequence>
<evidence type="ECO:0000256" key="5">
    <source>
        <dbReference type="ARBA" id="ARBA00023136"/>
    </source>
</evidence>
<reference evidence="9" key="2">
    <citation type="submission" date="2023-05" db="EMBL/GenBank/DDBJ databases">
        <authorList>
            <consortium name="Lawrence Berkeley National Laboratory"/>
            <person name="Steindorff A."/>
            <person name="Hensen N."/>
            <person name="Bonometti L."/>
            <person name="Westerberg I."/>
            <person name="Brannstrom I.O."/>
            <person name="Guillou S."/>
            <person name="Cros-Aarteil S."/>
            <person name="Calhoun S."/>
            <person name="Haridas S."/>
            <person name="Kuo A."/>
            <person name="Mondo S."/>
            <person name="Pangilinan J."/>
            <person name="Riley R."/>
            <person name="Labutti K."/>
            <person name="Andreopoulos B."/>
            <person name="Lipzen A."/>
            <person name="Chen C."/>
            <person name="Yanf M."/>
            <person name="Daum C."/>
            <person name="Ng V."/>
            <person name="Clum A."/>
            <person name="Ohm R."/>
            <person name="Martin F."/>
            <person name="Silar P."/>
            <person name="Natvig D."/>
            <person name="Lalanne C."/>
            <person name="Gautier V."/>
            <person name="Ament-Velasquez S.L."/>
            <person name="Kruys A."/>
            <person name="Hutchinson M.I."/>
            <person name="Powell A.J."/>
            <person name="Barry K."/>
            <person name="Miller A.N."/>
            <person name="Grigoriev I.V."/>
            <person name="Debuchy R."/>
            <person name="Gladieux P."/>
            <person name="Thoren M.H."/>
            <person name="Johannesson H."/>
        </authorList>
    </citation>
    <scope>NUCLEOTIDE SEQUENCE</scope>
    <source>
        <strain evidence="9">CBS 990.96</strain>
    </source>
</reference>
<keyword evidence="2 8" id="KW-0812">Transmembrane</keyword>
<dbReference type="Pfam" id="PF11807">
    <property type="entry name" value="UstYa"/>
    <property type="match status" value="1"/>
</dbReference>
<comment type="similarity">
    <text evidence="7">Belongs to the ustYa family.</text>
</comment>
<keyword evidence="10" id="KW-1185">Reference proteome</keyword>
<gene>
    <name evidence="9" type="ORF">QBC38DRAFT_482361</name>
</gene>
<keyword evidence="4" id="KW-0843">Virulence</keyword>
<dbReference type="GO" id="GO:0043386">
    <property type="term" value="P:mycotoxin biosynthetic process"/>
    <property type="evidence" value="ECO:0007669"/>
    <property type="project" value="InterPro"/>
</dbReference>
<dbReference type="EMBL" id="MU865362">
    <property type="protein sequence ID" value="KAK4225628.1"/>
    <property type="molecule type" value="Genomic_DNA"/>
</dbReference>
<evidence type="ECO:0000313" key="10">
    <source>
        <dbReference type="Proteomes" id="UP001301958"/>
    </source>
</evidence>
<evidence type="ECO:0000256" key="8">
    <source>
        <dbReference type="SAM" id="Phobius"/>
    </source>
</evidence>
<protein>
    <recommendedName>
        <fullName evidence="11">Tat pathway signal sequence</fullName>
    </recommendedName>
</protein>
<name>A0AAN7BLP6_9PEZI</name>